<comment type="catalytic activity">
    <reaction evidence="4">
        <text>ATP + H2O = ADP + phosphate + H(+)</text>
        <dbReference type="Rhea" id="RHEA:13065"/>
        <dbReference type="ChEBI" id="CHEBI:15377"/>
        <dbReference type="ChEBI" id="CHEBI:15378"/>
        <dbReference type="ChEBI" id="CHEBI:30616"/>
        <dbReference type="ChEBI" id="CHEBI:43474"/>
        <dbReference type="ChEBI" id="CHEBI:456216"/>
    </reaction>
</comment>
<dbReference type="PANTHER" id="PTHR12169:SF6">
    <property type="entry name" value="AFG1-LIKE ATPASE"/>
    <property type="match status" value="1"/>
</dbReference>
<dbReference type="GO" id="GO:0016887">
    <property type="term" value="F:ATP hydrolysis activity"/>
    <property type="evidence" value="ECO:0007669"/>
    <property type="project" value="InterPro"/>
</dbReference>
<dbReference type="Gene3D" id="3.40.50.300">
    <property type="entry name" value="P-loop containing nucleotide triphosphate hydrolases"/>
    <property type="match status" value="1"/>
</dbReference>
<name>A0A5A8DAR3_CAFRO</name>
<comment type="similarity">
    <text evidence="5">Belongs to the actin family.</text>
</comment>
<dbReference type="PANTHER" id="PTHR12169">
    <property type="entry name" value="ATPASE N2B"/>
    <property type="match status" value="1"/>
</dbReference>
<feature type="region of interest" description="Disordered" evidence="6">
    <location>
        <begin position="364"/>
        <end position="385"/>
    </location>
</feature>
<feature type="region of interest" description="Disordered" evidence="6">
    <location>
        <begin position="715"/>
        <end position="743"/>
    </location>
</feature>
<dbReference type="AlphaFoldDB" id="A0A5A8DAR3"/>
<dbReference type="SUPFAM" id="SSF52540">
    <property type="entry name" value="P-loop containing nucleoside triphosphate hydrolases"/>
    <property type="match status" value="1"/>
</dbReference>
<dbReference type="GO" id="GO:0005739">
    <property type="term" value="C:mitochondrion"/>
    <property type="evidence" value="ECO:0007669"/>
    <property type="project" value="TreeGrafter"/>
</dbReference>
<keyword evidence="3" id="KW-0067">ATP-binding</keyword>
<gene>
    <name evidence="7" type="ORF">FNF28_04744</name>
</gene>
<proteinExistence type="inferred from homology"/>
<dbReference type="Pfam" id="PF03969">
    <property type="entry name" value="AFG1_ATPase"/>
    <property type="match status" value="2"/>
</dbReference>
<dbReference type="Pfam" id="PF00022">
    <property type="entry name" value="Actin"/>
    <property type="match status" value="1"/>
</dbReference>
<dbReference type="SMART" id="SM00268">
    <property type="entry name" value="ACTIN"/>
    <property type="match status" value="1"/>
</dbReference>
<organism evidence="7 8">
    <name type="scientific">Cafeteria roenbergensis</name>
    <name type="common">Marine flagellate</name>
    <dbReference type="NCBI Taxonomy" id="33653"/>
    <lineage>
        <taxon>Eukaryota</taxon>
        <taxon>Sar</taxon>
        <taxon>Stramenopiles</taxon>
        <taxon>Bigyra</taxon>
        <taxon>Opalozoa</taxon>
        <taxon>Bicosoecida</taxon>
        <taxon>Cafeteriaceae</taxon>
        <taxon>Cafeteria</taxon>
    </lineage>
</organism>
<evidence type="ECO:0000256" key="3">
    <source>
        <dbReference type="ARBA" id="ARBA00022840"/>
    </source>
</evidence>
<dbReference type="SUPFAM" id="SSF53067">
    <property type="entry name" value="Actin-like ATPase domain"/>
    <property type="match status" value="1"/>
</dbReference>
<dbReference type="InterPro" id="IPR043129">
    <property type="entry name" value="ATPase_NBD"/>
</dbReference>
<accession>A0A5A8DAR3</accession>
<evidence type="ECO:0000256" key="1">
    <source>
        <dbReference type="ARBA" id="ARBA00010322"/>
    </source>
</evidence>
<dbReference type="Proteomes" id="UP000324907">
    <property type="component" value="Unassembled WGS sequence"/>
</dbReference>
<evidence type="ECO:0000313" key="8">
    <source>
        <dbReference type="Proteomes" id="UP000324907"/>
    </source>
</evidence>
<comment type="caution">
    <text evidence="7">The sequence shown here is derived from an EMBL/GenBank/DDBJ whole genome shotgun (WGS) entry which is preliminary data.</text>
</comment>
<dbReference type="Gene3D" id="3.30.420.40">
    <property type="match status" value="1"/>
</dbReference>
<dbReference type="InterPro" id="IPR027417">
    <property type="entry name" value="P-loop_NTPase"/>
</dbReference>
<protein>
    <recommendedName>
        <fullName evidence="9">AAA+ ATPase domain-containing protein</fullName>
    </recommendedName>
</protein>
<sequence length="784" mass="80236">MASSAAAAARPPTVVIDNGGAFVRVGLATDGHPRATIPNRVGRLKGQLQVVVGDETEPGAVVQDSSQLVLACPVERGIVTDWRTQLAVWRRALSVADISARGAPVVLLSPPLMPSKSLAGLAQAALAPDGAADDETAGLGAASLCIVAPTRAACRLACGLAGAQQRQQAPAGSPAAPLWSAGLRLDPALGGAGAPFSLSMGCCVVVDAGFSGVTVAPYVYALGSEAIGTPAAHDATPPAALPAEHCIGSAGGPDSAPASTCVASGLRRGPVGGRLLGGLTRDWISFRSVDLSDDVTLARAVAERAGIVPLHARGLYLWGPVGTGKSLLMDTFYDALVEGEAGEAALRGKLATSNDAWERLVWQGPQPDGSPVAETGVPRDPQTGRPTACLGGAPLPAAPSTAGVARGAVRRVHFHDWMSEVHAQMHCAREALLAALGRRGVSTSGTGAVGKAGPPANAAAAAADADVFASHRDAARMAGRRMADGTAVLCLDEMQVNDVVDALVVSRVFTELFRLGVVVVTTSNRPLGDLYRDGLNRELFLPFLDLLAAHCRQEQLDAGTDFRTAAAAAGGAPDRVLVTDSTAASTDDEAWLLAAVARAAGVAGTSSAEAGSCEVALPHGRSVQLQCVGESAAVLDFATVCEQEFGAGDYRAVANRFPVVGLQGVRRLGENEFDTARRLVTLIDELYEARALLVLSADAQPAELLGAVAGGSDDGIDVNSNPVPDERLPKSDPAAPTSASRHAQSAAIGELRFACGRAASRLAEMLSPRFEGGSSRARTLQRRA</sequence>
<dbReference type="GO" id="GO:0005524">
    <property type="term" value="F:ATP binding"/>
    <property type="evidence" value="ECO:0007669"/>
    <property type="project" value="UniProtKB-KW"/>
</dbReference>
<evidence type="ECO:0000313" key="7">
    <source>
        <dbReference type="EMBL" id="KAA0162325.1"/>
    </source>
</evidence>
<comment type="similarity">
    <text evidence="1">Belongs to the AFG1 ATPase family.</text>
</comment>
<evidence type="ECO:0000256" key="4">
    <source>
        <dbReference type="ARBA" id="ARBA00049360"/>
    </source>
</evidence>
<keyword evidence="2" id="KW-0547">Nucleotide-binding</keyword>
<dbReference type="EMBL" id="VLTL01000082">
    <property type="protein sequence ID" value="KAA0162325.1"/>
    <property type="molecule type" value="Genomic_DNA"/>
</dbReference>
<dbReference type="NCBIfam" id="NF040713">
    <property type="entry name" value="ZapE"/>
    <property type="match status" value="1"/>
</dbReference>
<dbReference type="InterPro" id="IPR004000">
    <property type="entry name" value="Actin"/>
</dbReference>
<evidence type="ECO:0000256" key="5">
    <source>
        <dbReference type="RuleBase" id="RU000487"/>
    </source>
</evidence>
<evidence type="ECO:0000256" key="2">
    <source>
        <dbReference type="ARBA" id="ARBA00022741"/>
    </source>
</evidence>
<evidence type="ECO:0008006" key="9">
    <source>
        <dbReference type="Google" id="ProtNLM"/>
    </source>
</evidence>
<reference evidence="7 8" key="1">
    <citation type="submission" date="2019-07" db="EMBL/GenBank/DDBJ databases">
        <title>Genomes of Cafeteria roenbergensis.</title>
        <authorList>
            <person name="Fischer M.G."/>
            <person name="Hackl T."/>
            <person name="Roman M."/>
        </authorList>
    </citation>
    <scope>NUCLEOTIDE SEQUENCE [LARGE SCALE GENOMIC DNA]</scope>
    <source>
        <strain evidence="7 8">RCC970-E3</strain>
    </source>
</reference>
<evidence type="ECO:0000256" key="6">
    <source>
        <dbReference type="SAM" id="MobiDB-lite"/>
    </source>
</evidence>
<dbReference type="InterPro" id="IPR005654">
    <property type="entry name" value="ATPase_AFG1-like"/>
</dbReference>